<evidence type="ECO:0000313" key="11">
    <source>
        <dbReference type="EMBL" id="KAH7311488.1"/>
    </source>
</evidence>
<protein>
    <submittedName>
        <fullName evidence="11">Cytochrome P450 oxidoreductase OrdA-like protein</fullName>
    </submittedName>
</protein>
<keyword evidence="6 10" id="KW-0560">Oxidoreductase</keyword>
<dbReference type="InterPro" id="IPR036396">
    <property type="entry name" value="Cyt_P450_sf"/>
</dbReference>
<dbReference type="PRINTS" id="PR00385">
    <property type="entry name" value="P450"/>
</dbReference>
<dbReference type="PRINTS" id="PR00463">
    <property type="entry name" value="EP450I"/>
</dbReference>
<evidence type="ECO:0000256" key="10">
    <source>
        <dbReference type="RuleBase" id="RU000461"/>
    </source>
</evidence>
<comment type="similarity">
    <text evidence="3 10">Belongs to the cytochrome P450 family.</text>
</comment>
<reference evidence="11" key="1">
    <citation type="journal article" date="2021" name="Nat. Commun.">
        <title>Genetic determinants of endophytism in the Arabidopsis root mycobiome.</title>
        <authorList>
            <person name="Mesny F."/>
            <person name="Miyauchi S."/>
            <person name="Thiergart T."/>
            <person name="Pickel B."/>
            <person name="Atanasova L."/>
            <person name="Karlsson M."/>
            <person name="Huettel B."/>
            <person name="Barry K.W."/>
            <person name="Haridas S."/>
            <person name="Chen C."/>
            <person name="Bauer D."/>
            <person name="Andreopoulos W."/>
            <person name="Pangilinan J."/>
            <person name="LaButti K."/>
            <person name="Riley R."/>
            <person name="Lipzen A."/>
            <person name="Clum A."/>
            <person name="Drula E."/>
            <person name="Henrissat B."/>
            <person name="Kohler A."/>
            <person name="Grigoriev I.V."/>
            <person name="Martin F.M."/>
            <person name="Hacquard S."/>
        </authorList>
    </citation>
    <scope>NUCLEOTIDE SEQUENCE</scope>
    <source>
        <strain evidence="11">MPI-CAGE-CH-0235</strain>
    </source>
</reference>
<keyword evidence="12" id="KW-1185">Reference proteome</keyword>
<evidence type="ECO:0000256" key="9">
    <source>
        <dbReference type="PIRSR" id="PIRSR602401-1"/>
    </source>
</evidence>
<comment type="pathway">
    <text evidence="2">Mycotoxin biosynthesis.</text>
</comment>
<dbReference type="InterPro" id="IPR017972">
    <property type="entry name" value="Cyt_P450_CS"/>
</dbReference>
<dbReference type="GO" id="GO:0020037">
    <property type="term" value="F:heme binding"/>
    <property type="evidence" value="ECO:0007669"/>
    <property type="project" value="InterPro"/>
</dbReference>
<evidence type="ECO:0000256" key="2">
    <source>
        <dbReference type="ARBA" id="ARBA00004685"/>
    </source>
</evidence>
<evidence type="ECO:0000256" key="5">
    <source>
        <dbReference type="ARBA" id="ARBA00022723"/>
    </source>
</evidence>
<keyword evidence="8 10" id="KW-0503">Monooxygenase</keyword>
<evidence type="ECO:0000256" key="4">
    <source>
        <dbReference type="ARBA" id="ARBA00022617"/>
    </source>
</evidence>
<dbReference type="GO" id="GO:0004497">
    <property type="term" value="F:monooxygenase activity"/>
    <property type="evidence" value="ECO:0007669"/>
    <property type="project" value="UniProtKB-KW"/>
</dbReference>
<dbReference type="Proteomes" id="UP000813444">
    <property type="component" value="Unassembled WGS sequence"/>
</dbReference>
<comment type="cofactor">
    <cofactor evidence="1 9">
        <name>heme</name>
        <dbReference type="ChEBI" id="CHEBI:30413"/>
    </cofactor>
</comment>
<sequence length="542" mass="61276">MAIETLLPAFAVVFVGYSAYSRLFSKRSTQKRLPGPEPLPLIGNLLDLPQKGTTEFTHWLTHKDKYGPISSVSIFGQTMLVLHDREAASDLLEKRSKVTSGRPYFEFSHLAGYGGYITVNSYTDMFRKQRKFVHQQLGTKRAADQYSHAQRYAVKGLLTHLLENPDNLVEHFKVLSGTIILQTAYGYSVDEVDEDPMIRLVERMMMNFAQAFMPMAWIVDALPFLKSFPEWLPGMSFQRIGREWTRINEMVANIPYTFTRQQMAAHSHRPSLVSKMVEDVGHGASDPTLDPDDEYAIKWSVAALYGGGADTTVSSLTSFILAMVMCPEIQRRAQEELDNVVGSLTLPQPEDRDRLPYINALVKETLRWFPVVPLGVVHETDAEIEYRGYTIPKGAMIIPSIWWFLHDPEIYDNPDTFDPTRFLPPRNQIDPANYAFGFGRRICPGRFLADGTIFLSIAQMLAVFNITKAVDEKGVPIEPVIKHISGLLDRPQDFPYTITPRSKAHQELIEKIAKENPRGHGDSHQLGDAPVEIDDILAHGLR</sequence>
<proteinExistence type="inferred from homology"/>
<dbReference type="SUPFAM" id="SSF48264">
    <property type="entry name" value="Cytochrome P450"/>
    <property type="match status" value="1"/>
</dbReference>
<dbReference type="OrthoDB" id="2789670at2759"/>
<dbReference type="GO" id="GO:0005506">
    <property type="term" value="F:iron ion binding"/>
    <property type="evidence" value="ECO:0007669"/>
    <property type="project" value="InterPro"/>
</dbReference>
<evidence type="ECO:0000256" key="7">
    <source>
        <dbReference type="ARBA" id="ARBA00023004"/>
    </source>
</evidence>
<keyword evidence="4 9" id="KW-0349">Heme</keyword>
<evidence type="ECO:0000256" key="3">
    <source>
        <dbReference type="ARBA" id="ARBA00010617"/>
    </source>
</evidence>
<organism evidence="11 12">
    <name type="scientific">Stachybotrys elegans</name>
    <dbReference type="NCBI Taxonomy" id="80388"/>
    <lineage>
        <taxon>Eukaryota</taxon>
        <taxon>Fungi</taxon>
        <taxon>Dikarya</taxon>
        <taxon>Ascomycota</taxon>
        <taxon>Pezizomycotina</taxon>
        <taxon>Sordariomycetes</taxon>
        <taxon>Hypocreomycetidae</taxon>
        <taxon>Hypocreales</taxon>
        <taxon>Stachybotryaceae</taxon>
        <taxon>Stachybotrys</taxon>
    </lineage>
</organism>
<evidence type="ECO:0000256" key="1">
    <source>
        <dbReference type="ARBA" id="ARBA00001971"/>
    </source>
</evidence>
<dbReference type="AlphaFoldDB" id="A0A8K0SPI7"/>
<dbReference type="PANTHER" id="PTHR46300:SF7">
    <property type="entry name" value="P450, PUTATIVE (EUROFUNG)-RELATED"/>
    <property type="match status" value="1"/>
</dbReference>
<dbReference type="PROSITE" id="PS00086">
    <property type="entry name" value="CYTOCHROME_P450"/>
    <property type="match status" value="1"/>
</dbReference>
<dbReference type="InterPro" id="IPR002401">
    <property type="entry name" value="Cyt_P450_E_grp-I"/>
</dbReference>
<evidence type="ECO:0000313" key="12">
    <source>
        <dbReference type="Proteomes" id="UP000813444"/>
    </source>
</evidence>
<dbReference type="Gene3D" id="1.10.630.10">
    <property type="entry name" value="Cytochrome P450"/>
    <property type="match status" value="1"/>
</dbReference>
<gene>
    <name evidence="11" type="ORF">B0I35DRAFT_357325</name>
</gene>
<dbReference type="CDD" id="cd11065">
    <property type="entry name" value="CYP64-like"/>
    <property type="match status" value="1"/>
</dbReference>
<comment type="caution">
    <text evidence="11">The sequence shown here is derived from an EMBL/GenBank/DDBJ whole genome shotgun (WGS) entry which is preliminary data.</text>
</comment>
<dbReference type="InterPro" id="IPR050364">
    <property type="entry name" value="Cytochrome_P450_fung"/>
</dbReference>
<dbReference type="GO" id="GO:0016705">
    <property type="term" value="F:oxidoreductase activity, acting on paired donors, with incorporation or reduction of molecular oxygen"/>
    <property type="evidence" value="ECO:0007669"/>
    <property type="project" value="InterPro"/>
</dbReference>
<accession>A0A8K0SPI7</accession>
<dbReference type="PANTHER" id="PTHR46300">
    <property type="entry name" value="P450, PUTATIVE (EUROFUNG)-RELATED-RELATED"/>
    <property type="match status" value="1"/>
</dbReference>
<evidence type="ECO:0000256" key="8">
    <source>
        <dbReference type="ARBA" id="ARBA00023033"/>
    </source>
</evidence>
<dbReference type="EMBL" id="JAGPNK010000011">
    <property type="protein sequence ID" value="KAH7311488.1"/>
    <property type="molecule type" value="Genomic_DNA"/>
</dbReference>
<dbReference type="Pfam" id="PF00067">
    <property type="entry name" value="p450"/>
    <property type="match status" value="1"/>
</dbReference>
<keyword evidence="5 9" id="KW-0479">Metal-binding</keyword>
<keyword evidence="7 9" id="KW-0408">Iron</keyword>
<feature type="binding site" description="axial binding residue" evidence="9">
    <location>
        <position position="443"/>
    </location>
    <ligand>
        <name>heme</name>
        <dbReference type="ChEBI" id="CHEBI:30413"/>
    </ligand>
    <ligandPart>
        <name>Fe</name>
        <dbReference type="ChEBI" id="CHEBI:18248"/>
    </ligandPart>
</feature>
<dbReference type="InterPro" id="IPR001128">
    <property type="entry name" value="Cyt_P450"/>
</dbReference>
<evidence type="ECO:0000256" key="6">
    <source>
        <dbReference type="ARBA" id="ARBA00023002"/>
    </source>
</evidence>
<name>A0A8K0SPI7_9HYPO</name>